<dbReference type="NCBIfam" id="TIGR03544">
    <property type="entry name" value="DivI1A_domain"/>
    <property type="match status" value="1"/>
</dbReference>
<dbReference type="Proteomes" id="UP001054925">
    <property type="component" value="Unassembled WGS sequence"/>
</dbReference>
<dbReference type="RefSeq" id="WP_003848543.1">
    <property type="nucleotide sequence ID" value="NZ_BQKK01000002.1"/>
</dbReference>
<proteinExistence type="predicted"/>
<dbReference type="EMBL" id="BQKK01000002">
    <property type="protein sequence ID" value="GJN42779.1"/>
    <property type="molecule type" value="Genomic_DNA"/>
</dbReference>
<evidence type="ECO:0008006" key="4">
    <source>
        <dbReference type="Google" id="ProtNLM"/>
    </source>
</evidence>
<dbReference type="Gene3D" id="6.10.250.660">
    <property type="match status" value="1"/>
</dbReference>
<dbReference type="AlphaFoldDB" id="A0AAV5G2I4"/>
<dbReference type="InterPro" id="IPR019933">
    <property type="entry name" value="DivIVA_domain"/>
</dbReference>
<keyword evidence="1" id="KW-0812">Transmembrane</keyword>
<sequence length="110" mass="11743">MSVVLAVIIVVALIALFAIIATWILSHFLGNGVVMPDLPEAEKQATLQGNRSFALNGEFSKVGFNTVKRGYSPAQVDDLLDVLALELQQAKAELEASKRSSNAETAAEAE</sequence>
<comment type="caution">
    <text evidence="2">The sequence shown here is derived from an EMBL/GenBank/DDBJ whole genome shotgun (WGS) entry which is preliminary data.</text>
</comment>
<feature type="transmembrane region" description="Helical" evidence="1">
    <location>
        <begin position="6"/>
        <end position="25"/>
    </location>
</feature>
<reference evidence="2" key="1">
    <citation type="submission" date="2021-12" db="EMBL/GenBank/DDBJ databases">
        <title>Draft genome sequence of Corynebacterium ammoniagenes strain T-723.</title>
        <authorList>
            <person name="Matsuzawa M."/>
            <person name="Hiratani M."/>
            <person name="Abe I."/>
            <person name="Tsuji Y."/>
            <person name="Nakamura J."/>
        </authorList>
    </citation>
    <scope>NUCLEOTIDE SEQUENCE</scope>
    <source>
        <strain evidence="2">T-723</strain>
    </source>
</reference>
<organism evidence="2 3">
    <name type="scientific">Corynebacterium ammoniagenes</name>
    <name type="common">Brevibacterium ammoniagenes</name>
    <dbReference type="NCBI Taxonomy" id="1697"/>
    <lineage>
        <taxon>Bacteria</taxon>
        <taxon>Bacillati</taxon>
        <taxon>Actinomycetota</taxon>
        <taxon>Actinomycetes</taxon>
        <taxon>Mycobacteriales</taxon>
        <taxon>Corynebacteriaceae</taxon>
        <taxon>Corynebacterium</taxon>
    </lineage>
</organism>
<gene>
    <name evidence="2" type="ORF">CAT723_12580</name>
</gene>
<keyword evidence="1" id="KW-0472">Membrane</keyword>
<evidence type="ECO:0000313" key="3">
    <source>
        <dbReference type="Proteomes" id="UP001054925"/>
    </source>
</evidence>
<accession>A0AAV5G2I4</accession>
<protein>
    <recommendedName>
        <fullName evidence="4">DivIVA domain-containing protein</fullName>
    </recommendedName>
</protein>
<evidence type="ECO:0000256" key="1">
    <source>
        <dbReference type="SAM" id="Phobius"/>
    </source>
</evidence>
<evidence type="ECO:0000313" key="2">
    <source>
        <dbReference type="EMBL" id="GJN42779.1"/>
    </source>
</evidence>
<name>A0AAV5G2I4_CORAM</name>
<keyword evidence="1" id="KW-1133">Transmembrane helix</keyword>